<gene>
    <name evidence="2" type="ORF">DIATSA_LOCUS11763</name>
</gene>
<sequence length="140" mass="16280">MNHSLENSPLIPTDMTREKMEKWVAAQQKGEKIDIDIYGKPTEKQIRELENIRNLSRELQDNLHELENSVRIADVENQAMNPTAPILDYSEDHEFVSANNLDNYYAEEDKVDAKEEEKRRLTKDGRISLKASRVVEKVIL</sequence>
<dbReference type="EMBL" id="OU893337">
    <property type="protein sequence ID" value="CAG9794385.1"/>
    <property type="molecule type" value="Genomic_DNA"/>
</dbReference>
<keyword evidence="3" id="KW-1185">Reference proteome</keyword>
<organism evidence="2 3">
    <name type="scientific">Diatraea saccharalis</name>
    <name type="common">sugarcane borer</name>
    <dbReference type="NCBI Taxonomy" id="40085"/>
    <lineage>
        <taxon>Eukaryota</taxon>
        <taxon>Metazoa</taxon>
        <taxon>Ecdysozoa</taxon>
        <taxon>Arthropoda</taxon>
        <taxon>Hexapoda</taxon>
        <taxon>Insecta</taxon>
        <taxon>Pterygota</taxon>
        <taxon>Neoptera</taxon>
        <taxon>Endopterygota</taxon>
        <taxon>Lepidoptera</taxon>
        <taxon>Glossata</taxon>
        <taxon>Ditrysia</taxon>
        <taxon>Pyraloidea</taxon>
        <taxon>Crambidae</taxon>
        <taxon>Crambinae</taxon>
        <taxon>Diatraea</taxon>
    </lineage>
</organism>
<keyword evidence="1" id="KW-0175">Coiled coil</keyword>
<dbReference type="AlphaFoldDB" id="A0A9N9RDK5"/>
<proteinExistence type="predicted"/>
<dbReference type="OrthoDB" id="7398818at2759"/>
<evidence type="ECO:0000256" key="1">
    <source>
        <dbReference type="SAM" id="Coils"/>
    </source>
</evidence>
<protein>
    <submittedName>
        <fullName evidence="2">Uncharacterized protein</fullName>
    </submittedName>
</protein>
<feature type="coiled-coil region" evidence="1">
    <location>
        <begin position="42"/>
        <end position="76"/>
    </location>
</feature>
<evidence type="ECO:0000313" key="3">
    <source>
        <dbReference type="Proteomes" id="UP001153714"/>
    </source>
</evidence>
<name>A0A9N9RDK5_9NEOP</name>
<reference evidence="2" key="2">
    <citation type="submission" date="2022-10" db="EMBL/GenBank/DDBJ databases">
        <authorList>
            <consortium name="ENA_rothamsted_submissions"/>
            <consortium name="culmorum"/>
            <person name="King R."/>
        </authorList>
    </citation>
    <scope>NUCLEOTIDE SEQUENCE</scope>
</reference>
<accession>A0A9N9RDK5</accession>
<reference evidence="2" key="1">
    <citation type="submission" date="2021-12" db="EMBL/GenBank/DDBJ databases">
        <authorList>
            <person name="King R."/>
        </authorList>
    </citation>
    <scope>NUCLEOTIDE SEQUENCE</scope>
</reference>
<dbReference type="Proteomes" id="UP001153714">
    <property type="component" value="Chromosome 6"/>
</dbReference>
<evidence type="ECO:0000313" key="2">
    <source>
        <dbReference type="EMBL" id="CAG9794385.1"/>
    </source>
</evidence>